<dbReference type="Pfam" id="PF01576">
    <property type="entry name" value="Myosin_tail_1"/>
    <property type="match status" value="1"/>
</dbReference>
<dbReference type="SUPFAM" id="SSF50978">
    <property type="entry name" value="WD40 repeat-like"/>
    <property type="match status" value="2"/>
</dbReference>
<dbReference type="FunFam" id="1.20.5.4820:FF:000002">
    <property type="entry name" value="Myosin heavy chain 10"/>
    <property type="match status" value="1"/>
</dbReference>
<feature type="domain" description="Myosin N-terminal SH3-like" evidence="22">
    <location>
        <begin position="35"/>
        <end position="84"/>
    </location>
</feature>
<dbReference type="FunFam" id="2.30.30.360:FF:000001">
    <property type="entry name" value="Myosin heavy chain"/>
    <property type="match status" value="1"/>
</dbReference>
<dbReference type="Pfam" id="PF02736">
    <property type="entry name" value="Myosin_N"/>
    <property type="match status" value="1"/>
</dbReference>
<evidence type="ECO:0000256" key="17">
    <source>
        <dbReference type="ARBA" id="ARBA00023242"/>
    </source>
</evidence>
<evidence type="ECO:0000256" key="16">
    <source>
        <dbReference type="ARBA" id="ARBA00023212"/>
    </source>
</evidence>
<dbReference type="Pfam" id="PF00400">
    <property type="entry name" value="WD40"/>
    <property type="match status" value="4"/>
</dbReference>
<dbReference type="Gene3D" id="1.20.5.370">
    <property type="match status" value="4"/>
</dbReference>
<evidence type="ECO:0000256" key="12">
    <source>
        <dbReference type="ARBA" id="ARBA00023054"/>
    </source>
</evidence>
<dbReference type="PROSITE" id="PS50082">
    <property type="entry name" value="WD_REPEATS_2"/>
    <property type="match status" value="2"/>
</dbReference>
<dbReference type="EMBL" id="JAINUG010000015">
    <property type="protein sequence ID" value="KAJ8413486.1"/>
    <property type="molecule type" value="Genomic_DNA"/>
</dbReference>
<dbReference type="GO" id="GO:0005524">
    <property type="term" value="F:ATP binding"/>
    <property type="evidence" value="ECO:0007669"/>
    <property type="project" value="UniProtKB-UniRule"/>
</dbReference>
<dbReference type="Proteomes" id="UP001221898">
    <property type="component" value="Unassembled WGS sequence"/>
</dbReference>
<dbReference type="GO" id="GO:0034314">
    <property type="term" value="P:Arp2/3 complex-mediated actin nucleation"/>
    <property type="evidence" value="ECO:0007669"/>
    <property type="project" value="InterPro"/>
</dbReference>
<dbReference type="Gene3D" id="1.10.10.820">
    <property type="match status" value="1"/>
</dbReference>
<dbReference type="InterPro" id="IPR001609">
    <property type="entry name" value="Myosin_head_motor_dom-like"/>
</dbReference>
<dbReference type="FunFam" id="2.130.10.10:FF:000030">
    <property type="entry name" value="Actin-related protein 2/3 complex subunit"/>
    <property type="match status" value="2"/>
</dbReference>
<feature type="region of interest" description="Actin-binding" evidence="19">
    <location>
        <begin position="650"/>
        <end position="672"/>
    </location>
</feature>
<keyword evidence="12 20" id="KW-0175">Coiled coil</keyword>
<evidence type="ECO:0000259" key="21">
    <source>
        <dbReference type="PROSITE" id="PS51456"/>
    </source>
</evidence>
<organism evidence="23 24">
    <name type="scientific">Aldrovandia affinis</name>
    <dbReference type="NCBI Taxonomy" id="143900"/>
    <lineage>
        <taxon>Eukaryota</taxon>
        <taxon>Metazoa</taxon>
        <taxon>Chordata</taxon>
        <taxon>Craniata</taxon>
        <taxon>Vertebrata</taxon>
        <taxon>Euteleostomi</taxon>
        <taxon>Actinopterygii</taxon>
        <taxon>Neopterygii</taxon>
        <taxon>Teleostei</taxon>
        <taxon>Notacanthiformes</taxon>
        <taxon>Halosauridae</taxon>
        <taxon>Aldrovandia</taxon>
    </lineage>
</organism>
<evidence type="ECO:0000256" key="20">
    <source>
        <dbReference type="SAM" id="Coils"/>
    </source>
</evidence>
<keyword evidence="24" id="KW-1185">Reference proteome</keyword>
<keyword evidence="15 19" id="KW-0009">Actin-binding</keyword>
<dbReference type="GO" id="GO:0016459">
    <property type="term" value="C:myosin complex"/>
    <property type="evidence" value="ECO:0007669"/>
    <property type="project" value="UniProtKB-KW"/>
</dbReference>
<dbReference type="InterPro" id="IPR017383">
    <property type="entry name" value="ARPC1"/>
</dbReference>
<evidence type="ECO:0000256" key="13">
    <source>
        <dbReference type="ARBA" id="ARBA00023123"/>
    </source>
</evidence>
<dbReference type="Gene3D" id="1.20.58.530">
    <property type="match status" value="1"/>
</dbReference>
<evidence type="ECO:0000256" key="9">
    <source>
        <dbReference type="ARBA" id="ARBA00022741"/>
    </source>
</evidence>
<comment type="similarity">
    <text evidence="5 19">Belongs to the TRAFAC class myosin-kinesin ATPase superfamily. Myosin family.</text>
</comment>
<evidence type="ECO:0000256" key="3">
    <source>
        <dbReference type="ARBA" id="ARBA00004657"/>
    </source>
</evidence>
<dbReference type="SMART" id="SM00242">
    <property type="entry name" value="MYSc"/>
    <property type="match status" value="1"/>
</dbReference>
<keyword evidence="6" id="KW-0963">Cytoplasm</keyword>
<keyword evidence="10 19" id="KW-0067">ATP-binding</keyword>
<gene>
    <name evidence="23" type="ORF">AAFF_G00079930</name>
</gene>
<dbReference type="InterPro" id="IPR036961">
    <property type="entry name" value="Kinesin_motor_dom_sf"/>
</dbReference>
<dbReference type="FunFam" id="1.10.10.820:FF:000001">
    <property type="entry name" value="Myosin heavy chain"/>
    <property type="match status" value="1"/>
</dbReference>
<dbReference type="PROSITE" id="PS51456">
    <property type="entry name" value="MYOSIN_MOTOR"/>
    <property type="match status" value="1"/>
</dbReference>
<dbReference type="InterPro" id="IPR008989">
    <property type="entry name" value="Myosin_S1_N"/>
</dbReference>
<keyword evidence="11" id="KW-0112">Calmodulin-binding</keyword>
<dbReference type="FunFam" id="1.20.58.530:FF:000001">
    <property type="entry name" value="Myosin heavy chain"/>
    <property type="match status" value="1"/>
</dbReference>
<evidence type="ECO:0000256" key="1">
    <source>
        <dbReference type="ARBA" id="ARBA00004123"/>
    </source>
</evidence>
<keyword evidence="8" id="KW-0677">Repeat</keyword>
<evidence type="ECO:0000313" key="24">
    <source>
        <dbReference type="Proteomes" id="UP001221898"/>
    </source>
</evidence>
<dbReference type="FunFam" id="1.20.5.370:FF:000009">
    <property type="entry name" value="Myosin heavy chain, isoform G"/>
    <property type="match status" value="1"/>
</dbReference>
<evidence type="ECO:0000259" key="22">
    <source>
        <dbReference type="PROSITE" id="PS51844"/>
    </source>
</evidence>
<evidence type="ECO:0000256" key="2">
    <source>
        <dbReference type="ARBA" id="ARBA00004245"/>
    </source>
</evidence>
<name>A0AAD7WXQ4_9TELE</name>
<evidence type="ECO:0000256" key="11">
    <source>
        <dbReference type="ARBA" id="ARBA00022860"/>
    </source>
</evidence>
<feature type="coiled-coil region" evidence="20">
    <location>
        <begin position="836"/>
        <end position="1551"/>
    </location>
</feature>
<dbReference type="PROSITE" id="PS50096">
    <property type="entry name" value="IQ"/>
    <property type="match status" value="1"/>
</dbReference>
<keyword evidence="17" id="KW-0539">Nucleus</keyword>
<dbReference type="InterPro" id="IPR014751">
    <property type="entry name" value="XRCC4-like_C"/>
</dbReference>
<dbReference type="SUPFAM" id="SSF52540">
    <property type="entry name" value="P-loop containing nucleoside triphosphate hydrolases"/>
    <property type="match status" value="1"/>
</dbReference>
<keyword evidence="7 18" id="KW-0853">WD repeat</keyword>
<dbReference type="PANTHER" id="PTHR10709:SF11">
    <property type="entry name" value="ACTIN-RELATED PROTEIN 2_3 COMPLEX SUBUNIT 1A"/>
    <property type="match status" value="1"/>
</dbReference>
<dbReference type="CDD" id="cd01377">
    <property type="entry name" value="MYSc_class_II"/>
    <property type="match status" value="1"/>
</dbReference>
<dbReference type="Gene3D" id="3.40.850.10">
    <property type="entry name" value="Kinesin motor domain"/>
    <property type="match status" value="1"/>
</dbReference>
<dbReference type="GO" id="GO:0051015">
    <property type="term" value="F:actin filament binding"/>
    <property type="evidence" value="ECO:0007669"/>
    <property type="project" value="InterPro"/>
</dbReference>
<dbReference type="Gene3D" id="2.130.10.10">
    <property type="entry name" value="YVTN repeat-like/Quinoprotein amine dehydrogenase"/>
    <property type="match status" value="2"/>
</dbReference>
<accession>A0AAD7WXQ4</accession>
<dbReference type="Gene3D" id="1.20.5.340">
    <property type="match status" value="5"/>
</dbReference>
<dbReference type="PANTHER" id="PTHR10709">
    <property type="entry name" value="ACTIN-RELATED PROTEIN 2/3 COMPLEX SUBUNIT 1"/>
    <property type="match status" value="1"/>
</dbReference>
<protein>
    <recommendedName>
        <fullName evidence="25">Myosin heavy chain</fullName>
    </recommendedName>
</protein>
<evidence type="ECO:0000256" key="18">
    <source>
        <dbReference type="PROSITE-ProRule" id="PRU00221"/>
    </source>
</evidence>
<dbReference type="GO" id="GO:0005885">
    <property type="term" value="C:Arp2/3 protein complex"/>
    <property type="evidence" value="ECO:0007669"/>
    <property type="project" value="InterPro"/>
</dbReference>
<feature type="coiled-coil region" evidence="20">
    <location>
        <begin position="1602"/>
        <end position="1917"/>
    </location>
</feature>
<dbReference type="InterPro" id="IPR036322">
    <property type="entry name" value="WD40_repeat_dom_sf"/>
</dbReference>
<dbReference type="GO" id="GO:0030016">
    <property type="term" value="C:myofibril"/>
    <property type="evidence" value="ECO:0007669"/>
    <property type="project" value="UniProtKB-SubCell"/>
</dbReference>
<dbReference type="InterPro" id="IPR002928">
    <property type="entry name" value="Myosin_tail"/>
</dbReference>
<evidence type="ECO:0000256" key="6">
    <source>
        <dbReference type="ARBA" id="ARBA00022490"/>
    </source>
</evidence>
<dbReference type="FunFam" id="1.20.5.370:FF:000010">
    <property type="entry name" value="Myosin heavy chain, isoform G"/>
    <property type="match status" value="1"/>
</dbReference>
<evidence type="ECO:0000256" key="5">
    <source>
        <dbReference type="ARBA" id="ARBA00008314"/>
    </source>
</evidence>
<feature type="binding site" evidence="19">
    <location>
        <begin position="181"/>
        <end position="188"/>
    </location>
    <ligand>
        <name>ATP</name>
        <dbReference type="ChEBI" id="CHEBI:30616"/>
    </ligand>
</feature>
<keyword evidence="14 19" id="KW-0505">Motor protein</keyword>
<evidence type="ECO:0000256" key="19">
    <source>
        <dbReference type="PROSITE-ProRule" id="PRU00782"/>
    </source>
</evidence>
<evidence type="ECO:0000256" key="8">
    <source>
        <dbReference type="ARBA" id="ARBA00022737"/>
    </source>
</evidence>
<feature type="domain" description="Myosin motor" evidence="21">
    <location>
        <begin position="88"/>
        <end position="772"/>
    </location>
</feature>
<evidence type="ECO:0008006" key="25">
    <source>
        <dbReference type="Google" id="ProtNLM"/>
    </source>
</evidence>
<dbReference type="Gene3D" id="1.20.120.720">
    <property type="entry name" value="Myosin VI head, motor domain, U50 subdomain"/>
    <property type="match status" value="1"/>
</dbReference>
<dbReference type="Gene3D" id="2.30.30.360">
    <property type="entry name" value="Myosin S1 fragment, N-terminal"/>
    <property type="match status" value="1"/>
</dbReference>
<dbReference type="SUPFAM" id="SSF90257">
    <property type="entry name" value="Myosin rod fragments"/>
    <property type="match status" value="5"/>
</dbReference>
<evidence type="ECO:0000256" key="7">
    <source>
        <dbReference type="ARBA" id="ARBA00022574"/>
    </source>
</evidence>
<keyword evidence="13 19" id="KW-0518">Myosin</keyword>
<evidence type="ECO:0000256" key="4">
    <source>
        <dbReference type="ARBA" id="ARBA00006260"/>
    </source>
</evidence>
<comment type="caution">
    <text evidence="23">The sequence shown here is derived from an EMBL/GenBank/DDBJ whole genome shotgun (WGS) entry which is preliminary data.</text>
</comment>
<feature type="repeat" description="WD" evidence="18">
    <location>
        <begin position="2056"/>
        <end position="2088"/>
    </location>
</feature>
<dbReference type="PROSITE" id="PS51844">
    <property type="entry name" value="SH3_LIKE"/>
    <property type="match status" value="1"/>
</dbReference>
<dbReference type="GO" id="GO:0003774">
    <property type="term" value="F:cytoskeletal motor activity"/>
    <property type="evidence" value="ECO:0007669"/>
    <property type="project" value="UniProtKB-UniRule"/>
</dbReference>
<dbReference type="PROSITE" id="PS50294">
    <property type="entry name" value="WD_REPEATS_REGION"/>
    <property type="match status" value="2"/>
</dbReference>
<keyword evidence="9 19" id="KW-0547">Nucleotide-binding</keyword>
<dbReference type="GO" id="GO:0005516">
    <property type="term" value="F:calmodulin binding"/>
    <property type="evidence" value="ECO:0007669"/>
    <property type="project" value="UniProtKB-KW"/>
</dbReference>
<keyword evidence="16" id="KW-0206">Cytoskeleton</keyword>
<dbReference type="FunFam" id="1.20.120.720:FF:000001">
    <property type="entry name" value="Myosin heavy chain, muscle"/>
    <property type="match status" value="1"/>
</dbReference>
<comment type="similarity">
    <text evidence="4">Belongs to the WD repeat ARPC1 family.</text>
</comment>
<evidence type="ECO:0000313" key="23">
    <source>
        <dbReference type="EMBL" id="KAJ8413486.1"/>
    </source>
</evidence>
<dbReference type="PRINTS" id="PR00193">
    <property type="entry name" value="MYOSINHEAVY"/>
</dbReference>
<dbReference type="GO" id="GO:0005634">
    <property type="term" value="C:nucleus"/>
    <property type="evidence" value="ECO:0007669"/>
    <property type="project" value="UniProtKB-SubCell"/>
</dbReference>
<comment type="subcellular location">
    <subcellularLocation>
        <location evidence="2">Cytoplasm</location>
        <location evidence="2">Cytoskeleton</location>
    </subcellularLocation>
    <subcellularLocation>
        <location evidence="3">Cytoplasm</location>
        <location evidence="3">Myofibril</location>
    </subcellularLocation>
    <subcellularLocation>
        <location evidence="1">Nucleus</location>
    </subcellularLocation>
</comment>
<feature type="repeat" description="WD" evidence="18">
    <location>
        <begin position="2439"/>
        <end position="2473"/>
    </location>
</feature>
<evidence type="ECO:0000256" key="14">
    <source>
        <dbReference type="ARBA" id="ARBA00023175"/>
    </source>
</evidence>
<sequence length="2760" mass="314675">MPGGYKGECADDEDPMPFLAPPQKEKLEAMAKPYDIKKSCWVKDEKEAYIAAEIQSDEGDTVTVKTVKNTTFSMKKDDIQQMNPPKFYQASDMANLTFLNEASVMDNLRQRYINMRIYTYSGLFCVTINPYRWLPIYGTKVALMFKGKKRSEVPPHLFSISDNAYHDMMMEHENQSMLITGESGAGKTENTKKVIQYFANLGATGGKQVIDAKGSLEDQIIQANPVLEAFGNAKTTRNNNSSRFGKFIRIHFGPTAKLAGADIESYLLEKSRVISQQAAERGYHIFYQLLSGKIPELLEALLLVKDPKQYIWVCQGVTVVDNMDDGEELQLTDVAFDVLGFTQEEKRSIFVLTGSIMHFGNMKFKQKPREEQAEVDTTEVADKVAHLMAVNSGELQKGITRPRVKVGNEFVTKGQNQDQCVYSIGALAKAVYDRMFKWMVVRINKTLDTKKERQYFIGVLDIAGFEIFEQNSFEQLCINFTNEKLQQFFNHHMFVLEQEEYKKEGIDWVFIDFGLDLAACIELLEKPMGIFSILEEQCVFPKASDATFKAAMYDNHLGKSNNFLKPKGGKKGPEAHFELVHYAGTVGYNISGWLEKNKDPLNETVVGLFQKSSMPLLSLLFKEEEGAAGAKKQKKGSSFQTVSAFYREQLNKLMATLRSTAPHFVRCIVPNEFKQSAVCDAFLILHQLACNGVLEGIRICRKGFPNRLLYPEFKQRYYILNPNVVPKGFVDNKKASELILATTGLDDMEYRIGHTKVFFRAGVLAKLEDMRDERLAKIMTMLQSRSRGFLMRIEFKKMLDRRIGLIAIQRNVRKFLQLRYWGWWNLYNKVKPLLNVARQEDEMKVKEEELRNASERALEMVNRVKELEEKLVVVTQERNDLSLTLIAEQETLADAEERCTQLMKQKINMEGQIQDMKERLEEEENSASSLGASKRKLEGELNDLKRDLEGLESTLAKTEKEKQSLDQKVRSLTGDLGQRDDTIAKLLKEKRALEELHQKTLDDLQAEEDKVNHLTKSNSKLTTQIHEIEDNWEQEKKIRAEVEKARRKAEGDLKMTIENLNEMERAKIDLEEVVKKRDIEINHMNSKWEDEQSLNSTLQRKLKEYQARIEELEEELEAERAMRAKVEKQRADISRDLEDLGDRLEEAGGATVAQIEQNRKREGELLKLRRELEEAALQSEATTSALRKKHSDSMAEMAEHVDNLQRVKVKLEKDKQVMKAEIDDLNTSIESVQKSKLNSEAHVRKLEDSLAEANARLSEMERSHTELNAFKIRLSAETSDLSRDLEETQSRLSQLARAKTTLTAQTDELKRQLDEESKARSTAVVSLANARHDLDLMKEQLEEEQESKGEMQRLISKLNSEVTTWRTKYETDAIQKTEELEETKRKLAARLQEAEEAAEAAQARAASLEKVKLRLQGEVEDLTIELEKSNAAAAALDKKQRTFDKMISEWSQKCEELQLEVDSSQKECRIHMTEAYKLKTAYEEAQDHLESVKKDNKILSEEIKDLVDQLGEGGKSIHELQKARKKLEIEKEELQMALEEAEASLEVGESKVIRIQLELAQVKADIDRRIHEKEEEFEVTRKNHQRAVESLQASLEAEAKGRSEALRLKKKMETDLNEMEIQLEHANKNNNELVKTLKKMQQQTKDMQMQMDEDSRQHEELREQYSLQERRLSLMLTEMDEVRSGLEASERSRKLIEQELVEVTERHNELKTQNQSLIIIKRKMEADMTRIVNENEELISEFRSADERAKKAVTDATRMAEELRQEQDHCMHLAKVKKNNEITIKDLQLKVEEAELLALKAGKRTIQKLEAKVKELETDFDSEQKRHVETMKSLQKNERRLKELVFQTEEDHKTNQRMQELVEKLQSKLKSYKRQLEEAEEQATVSISKFRKTVNELDDAEERAGMAESALTKLRTRNRASMGKSFSSVEIIQGDMHFTPIIFHLEGAAFLAVERQLFLSGALHSCTGPRTQSRVETTTALYTCIFVVWIQYPERKSDSSSGGSLVSTMSLHQFLLEPITCHAWNRDRTQIAISPNNHEVHIYKKSGNQWMKTHELKEHNGHITGIDWAPKSDRIVTCGADRNAYVWSQKDGIWKPTLVILRINRAATFVKWSPLENKFAVGSGARLISVCYFESENDWWVSKHIKKPIRSTVLSLDWHPNNVLLAAGSCDFKCRVFSAYIKEVDEKPAATPWGSKMPFGQVMAEFGGAGSGGWVHSVSFSASGNRLTWVSHDSTVTAVDATKGSTLSQLKTEFLPLLSVMFISENHVVAAGHDCCPMLFSCDDHGTLTFISKLDIPKQSIQRNISAMERFRNMDKRATTEDRNATLETLHQNSITQVSIYEGDKRDCRKFCTTGIDGAMTIWDFKALESSVQGLRIISSSTFYSLKVSSPMAYHSFLLEPISCHAWSKDRTQIAFCPNNHEVHIYKKDGAKWTKIHELKEHNGQVTGIDWAPESNRIVTCGTDRNAYVWTLKGDTWKPTLVILRINRAARCVKWSPRENKFAVGSGSRLISVCYFEQENDWWVCKHIKKPIRSTVLSLDWHPNNVLVAAGSCDFKCRIFSAYIKEVEEKPAPTPWGSKMPFGEVMFESTGTAGWVHSVCFSGTGNRVAWASHDSTVAVADGGKTTVVNSLSSETLPLLCVTFITENSLVAAGHDCYPVLFVYDADKGTITFGGKLDVPKQSAQRGMTARERFQNLDKKATSETKEVALDSLHKNSISQISVLEGGKAKCSKFCTTGMDGGMAIWDVKTLESAMKDLKIV</sequence>
<dbReference type="Gene3D" id="1.20.5.4820">
    <property type="match status" value="1"/>
</dbReference>
<dbReference type="InterPro" id="IPR015943">
    <property type="entry name" value="WD40/YVTN_repeat-like_dom_sf"/>
</dbReference>
<dbReference type="InterPro" id="IPR001680">
    <property type="entry name" value="WD40_rpt"/>
</dbReference>
<evidence type="ECO:0000256" key="15">
    <source>
        <dbReference type="ARBA" id="ARBA00023203"/>
    </source>
</evidence>
<dbReference type="InterPro" id="IPR027417">
    <property type="entry name" value="P-loop_NTPase"/>
</dbReference>
<dbReference type="InterPro" id="IPR004009">
    <property type="entry name" value="SH3_Myosin"/>
</dbReference>
<evidence type="ECO:0000256" key="10">
    <source>
        <dbReference type="ARBA" id="ARBA00022840"/>
    </source>
</evidence>
<reference evidence="23" key="1">
    <citation type="journal article" date="2023" name="Science">
        <title>Genome structures resolve the early diversification of teleost fishes.</title>
        <authorList>
            <person name="Parey E."/>
            <person name="Louis A."/>
            <person name="Montfort J."/>
            <person name="Bouchez O."/>
            <person name="Roques C."/>
            <person name="Iampietro C."/>
            <person name="Lluch J."/>
            <person name="Castinel A."/>
            <person name="Donnadieu C."/>
            <person name="Desvignes T."/>
            <person name="Floi Bucao C."/>
            <person name="Jouanno E."/>
            <person name="Wen M."/>
            <person name="Mejri S."/>
            <person name="Dirks R."/>
            <person name="Jansen H."/>
            <person name="Henkel C."/>
            <person name="Chen W.J."/>
            <person name="Zahm M."/>
            <person name="Cabau C."/>
            <person name="Klopp C."/>
            <person name="Thompson A.W."/>
            <person name="Robinson-Rechavi M."/>
            <person name="Braasch I."/>
            <person name="Lecointre G."/>
            <person name="Bobe J."/>
            <person name="Postlethwait J.H."/>
            <person name="Berthelot C."/>
            <person name="Roest Crollius H."/>
            <person name="Guiguen Y."/>
        </authorList>
    </citation>
    <scope>NUCLEOTIDE SEQUENCE</scope>
    <source>
        <strain evidence="23">NC1722</strain>
    </source>
</reference>
<dbReference type="FunFam" id="1.20.5.370:FF:000008">
    <property type="entry name" value="Myosin heavy chain"/>
    <property type="match status" value="1"/>
</dbReference>
<dbReference type="FunFam" id="1.20.5.340:FF:000003">
    <property type="entry name" value="Myosin heavy chain"/>
    <property type="match status" value="1"/>
</dbReference>
<proteinExistence type="inferred from homology"/>
<dbReference type="FunFam" id="3.40.850.10:FF:000101">
    <property type="entry name" value="Slow myosin heavy chain 2"/>
    <property type="match status" value="1"/>
</dbReference>
<dbReference type="SMART" id="SM00320">
    <property type="entry name" value="WD40"/>
    <property type="match status" value="13"/>
</dbReference>
<dbReference type="Pfam" id="PF00063">
    <property type="entry name" value="Myosin_head"/>
    <property type="match status" value="1"/>
</dbReference>